<feature type="transmembrane region" description="Helical" evidence="1">
    <location>
        <begin position="172"/>
        <end position="191"/>
    </location>
</feature>
<keyword evidence="3" id="KW-1185">Reference proteome</keyword>
<dbReference type="Pfam" id="PF07556">
    <property type="entry name" value="DUF1538"/>
    <property type="match status" value="2"/>
</dbReference>
<name>A0A926HZG0_9FIRM</name>
<protein>
    <submittedName>
        <fullName evidence="2">DUF1538 domain-containing protein</fullName>
    </submittedName>
</protein>
<feature type="transmembrane region" description="Helical" evidence="1">
    <location>
        <begin position="397"/>
        <end position="422"/>
    </location>
</feature>
<feature type="transmembrane region" description="Helical" evidence="1">
    <location>
        <begin position="373"/>
        <end position="391"/>
    </location>
</feature>
<feature type="transmembrane region" description="Helical" evidence="1">
    <location>
        <begin position="117"/>
        <end position="136"/>
    </location>
</feature>
<dbReference type="InterPro" id="IPR011435">
    <property type="entry name" value="UmpAB"/>
</dbReference>
<feature type="transmembrane region" description="Helical" evidence="1">
    <location>
        <begin position="203"/>
        <end position="222"/>
    </location>
</feature>
<keyword evidence="1" id="KW-0472">Membrane</keyword>
<feature type="transmembrane region" description="Helical" evidence="1">
    <location>
        <begin position="434"/>
        <end position="453"/>
    </location>
</feature>
<comment type="caution">
    <text evidence="2">The sequence shown here is derived from an EMBL/GenBank/DDBJ whole genome shotgun (WGS) entry which is preliminary data.</text>
</comment>
<keyword evidence="1" id="KW-1133">Transmembrane helix</keyword>
<evidence type="ECO:0000313" key="3">
    <source>
        <dbReference type="Proteomes" id="UP000657006"/>
    </source>
</evidence>
<evidence type="ECO:0000256" key="1">
    <source>
        <dbReference type="SAM" id="Phobius"/>
    </source>
</evidence>
<reference evidence="2" key="1">
    <citation type="submission" date="2020-08" db="EMBL/GenBank/DDBJ databases">
        <title>Genome public.</title>
        <authorList>
            <person name="Liu C."/>
            <person name="Sun Q."/>
        </authorList>
    </citation>
    <scope>NUCLEOTIDE SEQUENCE</scope>
    <source>
        <strain evidence="2">NSJ-32</strain>
    </source>
</reference>
<organism evidence="2 3">
    <name type="scientific">Bianquea renquensis</name>
    <dbReference type="NCBI Taxonomy" id="2763661"/>
    <lineage>
        <taxon>Bacteria</taxon>
        <taxon>Bacillati</taxon>
        <taxon>Bacillota</taxon>
        <taxon>Clostridia</taxon>
        <taxon>Eubacteriales</taxon>
        <taxon>Bianqueaceae</taxon>
        <taxon>Bianquea</taxon>
    </lineage>
</organism>
<proteinExistence type="predicted"/>
<feature type="transmembrane region" description="Helical" evidence="1">
    <location>
        <begin position="330"/>
        <end position="353"/>
    </location>
</feature>
<accession>A0A926HZG0</accession>
<feature type="transmembrane region" description="Helical" evidence="1">
    <location>
        <begin position="261"/>
        <end position="278"/>
    </location>
</feature>
<feature type="transmembrane region" description="Helical" evidence="1">
    <location>
        <begin position="290"/>
        <end position="310"/>
    </location>
</feature>
<feature type="transmembrane region" description="Helical" evidence="1">
    <location>
        <begin position="80"/>
        <end position="97"/>
    </location>
</feature>
<sequence>MNPKLKEKIRESLAAVLPITGIVLLLSIFLVPLEIGTVVMFFAGAFMLIVGMGMFQLGAEMSMSPLGEGIGVEMSKSNKIGLAAAIGFIMGVLITVAEPDLQILSEQVPSIPNSVLIITVAVGVGLFLSLAVLRIILKIDLSLLLMILYAVLIVFSFFVPKEFLAVAFDSGGVTTGPITVPFIMAMGVGLSSVRSDKNASSDSFGLVALSSVGPVLAVMILGCCYSPKDAVYSAAEVADVVTMKDVTRAFAMEIPQYAKEVFISVLPIAAVFLVFQIASHRYQRRQRRRIVVGFLYTYIGLVLFLCGVNVGFAPVGTMLGRELAGGNQKWLLVPIGMLIGYFIVKAEPAIQILNRQVQTVTNGTVSAKAMNRALSIGVAVSIGLSVMRILTGIPIQWIIIPGYIIALILSRFVPKIFVGIAFDSGGVASGPMTSTFLLPLCIGACEALGGNIMTDAFGVVALVALTPLIAVQIMGLQYKFKMKKQQMMTKPDDMLPEDIDTIVEFEEE</sequence>
<gene>
    <name evidence="2" type="ORF">H8730_00885</name>
</gene>
<evidence type="ECO:0000313" key="2">
    <source>
        <dbReference type="EMBL" id="MBC8542104.1"/>
    </source>
</evidence>
<dbReference type="Proteomes" id="UP000657006">
    <property type="component" value="Unassembled WGS sequence"/>
</dbReference>
<keyword evidence="1" id="KW-0812">Transmembrane</keyword>
<dbReference type="AlphaFoldDB" id="A0A926HZG0"/>
<feature type="transmembrane region" description="Helical" evidence="1">
    <location>
        <begin position="459"/>
        <end position="478"/>
    </location>
</feature>
<dbReference type="EMBL" id="JACRSQ010000001">
    <property type="protein sequence ID" value="MBC8542104.1"/>
    <property type="molecule type" value="Genomic_DNA"/>
</dbReference>
<feature type="transmembrane region" description="Helical" evidence="1">
    <location>
        <begin position="12"/>
        <end position="33"/>
    </location>
</feature>
<feature type="transmembrane region" description="Helical" evidence="1">
    <location>
        <begin position="143"/>
        <end position="160"/>
    </location>
</feature>
<feature type="transmembrane region" description="Helical" evidence="1">
    <location>
        <begin position="39"/>
        <end position="59"/>
    </location>
</feature>